<gene>
    <name evidence="5 7" type="primary">tolB</name>
    <name evidence="9" type="ORF">B9Y64_08555</name>
    <name evidence="8" type="ORF">I5V89_19445</name>
    <name evidence="7" type="ORF">SmaCSM2_16675</name>
</gene>
<name>A0A0H2QPA0_STEMA</name>
<dbReference type="NCBIfam" id="TIGR02800">
    <property type="entry name" value="propeller_TolB"/>
    <property type="match status" value="1"/>
</dbReference>
<evidence type="ECO:0000256" key="5">
    <source>
        <dbReference type="HAMAP-Rule" id="MF_00671"/>
    </source>
</evidence>
<comment type="function">
    <text evidence="5">Part of the Tol-Pal system, which plays a role in outer membrane invagination during cell division and is important for maintaining outer membrane integrity.</text>
</comment>
<evidence type="ECO:0000313" key="7">
    <source>
        <dbReference type="EMBL" id="AUI08719.1"/>
    </source>
</evidence>
<dbReference type="AlphaFoldDB" id="A0A0H2QPA0"/>
<evidence type="ECO:0000313" key="10">
    <source>
        <dbReference type="Proteomes" id="UP000230167"/>
    </source>
</evidence>
<organism evidence="9 10">
    <name type="scientific">Stenotrophomonas maltophilia</name>
    <name type="common">Pseudomonas maltophilia</name>
    <name type="synonym">Xanthomonas maltophilia</name>
    <dbReference type="NCBI Taxonomy" id="40324"/>
    <lineage>
        <taxon>Bacteria</taxon>
        <taxon>Pseudomonadati</taxon>
        <taxon>Pseudomonadota</taxon>
        <taxon>Gammaproteobacteria</taxon>
        <taxon>Lysobacterales</taxon>
        <taxon>Lysobacteraceae</taxon>
        <taxon>Stenotrophomonas</taxon>
        <taxon>Stenotrophomonas maltophilia group</taxon>
    </lineage>
</organism>
<feature type="domain" description="TolB N-terminal" evidence="6">
    <location>
        <begin position="27"/>
        <end position="131"/>
    </location>
</feature>
<dbReference type="SUPFAM" id="SSF52964">
    <property type="entry name" value="TolB, N-terminal domain"/>
    <property type="match status" value="1"/>
</dbReference>
<dbReference type="InterPro" id="IPR007195">
    <property type="entry name" value="TolB_N"/>
</dbReference>
<dbReference type="RefSeq" id="WP_014038220.1">
    <property type="nucleotide sequence ID" value="NZ_CBCPIZ010000033.1"/>
</dbReference>
<dbReference type="Proteomes" id="UP000634179">
    <property type="component" value="Unassembled WGS sequence"/>
</dbReference>
<keyword evidence="5" id="KW-0131">Cell cycle</keyword>
<reference evidence="8" key="3">
    <citation type="submission" date="2020-11" db="EMBL/GenBank/DDBJ databases">
        <title>Enhanced detection system for hospital associated transmission using whole genome sequencing surveillance.</title>
        <authorList>
            <person name="Harrison L.H."/>
            <person name="Van Tyne D."/>
            <person name="Marsh J.W."/>
            <person name="Griffith M.P."/>
            <person name="Snyder D.J."/>
            <person name="Cooper V.S."/>
            <person name="Mustapha M."/>
        </authorList>
    </citation>
    <scope>NUCLEOTIDE SEQUENCE</scope>
    <source>
        <strain evidence="8">STEN00053</strain>
    </source>
</reference>
<dbReference type="Proteomes" id="UP000234414">
    <property type="component" value="Chromosome"/>
</dbReference>
<dbReference type="SUPFAM" id="SSF69304">
    <property type="entry name" value="Tricorn protease N-terminal domain"/>
    <property type="match status" value="1"/>
</dbReference>
<dbReference type="InterPro" id="IPR011042">
    <property type="entry name" value="6-blade_b-propeller_TolB-like"/>
</dbReference>
<dbReference type="HAMAP" id="MF_00671">
    <property type="entry name" value="TolB"/>
    <property type="match status" value="1"/>
</dbReference>
<reference evidence="7 11" key="2">
    <citation type="submission" date="2017-12" db="EMBL/GenBank/DDBJ databases">
        <title>Complete Genome Sequence of Stenotrophomonas maltophilia CSM2.</title>
        <authorList>
            <person name="Castro-Jaimes S."/>
            <person name="Lopez-Leal G."/>
            <person name="Barberena Jonas C."/>
            <person name="Bustos P."/>
            <person name="Perez-Oseguera A."/>
            <person name="Cevallos M.A."/>
        </authorList>
    </citation>
    <scope>NUCLEOTIDE SEQUENCE [LARGE SCALE GENOMIC DNA]</scope>
    <source>
        <strain evidence="7 11">CSM2</strain>
    </source>
</reference>
<dbReference type="GO" id="GO:0042597">
    <property type="term" value="C:periplasmic space"/>
    <property type="evidence" value="ECO:0007669"/>
    <property type="project" value="UniProtKB-SubCell"/>
</dbReference>
<evidence type="ECO:0000256" key="4">
    <source>
        <dbReference type="ARBA" id="ARBA00022764"/>
    </source>
</evidence>
<keyword evidence="5" id="KW-0132">Cell division</keyword>
<dbReference type="Pfam" id="PF07676">
    <property type="entry name" value="PD40"/>
    <property type="match status" value="3"/>
</dbReference>
<proteinExistence type="inferred from homology"/>
<dbReference type="InterPro" id="IPR014167">
    <property type="entry name" value="Tol-Pal_TolB"/>
</dbReference>
<evidence type="ECO:0000256" key="1">
    <source>
        <dbReference type="ARBA" id="ARBA00004418"/>
    </source>
</evidence>
<evidence type="ECO:0000256" key="3">
    <source>
        <dbReference type="ARBA" id="ARBA00022729"/>
    </source>
</evidence>
<dbReference type="InterPro" id="IPR011659">
    <property type="entry name" value="WD40"/>
</dbReference>
<dbReference type="Pfam" id="PF04052">
    <property type="entry name" value="TolB_N"/>
    <property type="match status" value="1"/>
</dbReference>
<keyword evidence="4 5" id="KW-0574">Periplasm</keyword>
<comment type="similarity">
    <text evidence="2 5">Belongs to the TolB family.</text>
</comment>
<feature type="signal peptide" evidence="5">
    <location>
        <begin position="1"/>
        <end position="22"/>
    </location>
</feature>
<dbReference type="EMBL" id="NEQV01000002">
    <property type="protein sequence ID" value="PJL31615.1"/>
    <property type="molecule type" value="Genomic_DNA"/>
</dbReference>
<evidence type="ECO:0000313" key="9">
    <source>
        <dbReference type="EMBL" id="PJL31615.1"/>
    </source>
</evidence>
<dbReference type="Gene3D" id="2.120.10.30">
    <property type="entry name" value="TolB, C-terminal domain"/>
    <property type="match status" value="1"/>
</dbReference>
<dbReference type="PANTHER" id="PTHR36842:SF1">
    <property type="entry name" value="PROTEIN TOLB"/>
    <property type="match status" value="1"/>
</dbReference>
<evidence type="ECO:0000313" key="11">
    <source>
        <dbReference type="Proteomes" id="UP000234414"/>
    </source>
</evidence>
<dbReference type="EMBL" id="JADUOV010000018">
    <property type="protein sequence ID" value="MBH1792041.1"/>
    <property type="molecule type" value="Genomic_DNA"/>
</dbReference>
<comment type="subunit">
    <text evidence="5">The Tol-Pal system is composed of five core proteins: the inner membrane proteins TolA, TolQ and TolR, the periplasmic protein TolB and the outer membrane protein Pal. They form a network linking the inner and outer membranes and the peptidoglycan layer.</text>
</comment>
<sequence precursor="true">MKKMPRWLAVFAALLLPFAAVAQQKGLDIDIIGGNASALPITIVPMPYQGSSAAPQTDVAGVVRADLERSGQFRTLPEAQIVEKPVRGGDIQFATWRALKQNYIVVGRVLDAGAGAYRVEYELFDVPKGERLLGLAMTARGNAMRDVAHQMADAIYEKITGVRGAFWTRIAYVTASGKGDAMRYALMVADSDGYNPQTIVRSAEPLLSPSWSPDGSKLAYVSFERGNSAIYIQNIGTGARELVTSFRGINSAPAFSPDGRKLALTLSRSGNPEIYVMDLGSKQLTQLTNHFAIDTEPTWAPDGSAVYFTSDRGGRPQVYKVGAGGGSAERVTFQGNYNAKPSVSYDGKKIAVAQGSGNSYKIAMMDSSLGSPRWSTLSPGSLDESPSFAPNASMVLYAAREGGRGVLYAVSADARVRQRLVLADGDVREPAWSPYRTQR</sequence>
<protein>
    <recommendedName>
        <fullName evidence="5">Tol-Pal system protein TolB</fullName>
    </recommendedName>
</protein>
<accession>A0A0H2QPA0</accession>
<comment type="subcellular location">
    <subcellularLocation>
        <location evidence="1 5">Periplasm</location>
    </subcellularLocation>
</comment>
<reference evidence="9 10" key="1">
    <citation type="journal article" date="2017" name="Front. Microbiol.">
        <title>Double-Face Meets the Bacterial World: The Opportunistic Pathogen Stenotrophomonas maltophilia.</title>
        <authorList>
            <person name="Lira F."/>
            <person name="Berg G."/>
            <person name="Martinez J.L."/>
        </authorList>
    </citation>
    <scope>NUCLEOTIDE SEQUENCE [LARGE SCALE GENOMIC DNA]</scope>
    <source>
        <strain evidence="9 10">EA1</strain>
    </source>
</reference>
<dbReference type="PANTHER" id="PTHR36842">
    <property type="entry name" value="PROTEIN TOLB HOMOLOG"/>
    <property type="match status" value="1"/>
</dbReference>
<dbReference type="GO" id="GO:0017038">
    <property type="term" value="P:protein import"/>
    <property type="evidence" value="ECO:0007669"/>
    <property type="project" value="InterPro"/>
</dbReference>
<dbReference type="GeneID" id="93742412"/>
<keyword evidence="3 5" id="KW-0732">Signal</keyword>
<dbReference type="GO" id="GO:0051301">
    <property type="term" value="P:cell division"/>
    <property type="evidence" value="ECO:0007669"/>
    <property type="project" value="UniProtKB-UniRule"/>
</dbReference>
<evidence type="ECO:0000313" key="8">
    <source>
        <dbReference type="EMBL" id="MBH1792041.1"/>
    </source>
</evidence>
<feature type="chain" id="PRO_5014478740" description="Tol-Pal system protein TolB" evidence="5">
    <location>
        <begin position="23"/>
        <end position="439"/>
    </location>
</feature>
<dbReference type="Proteomes" id="UP000230167">
    <property type="component" value="Unassembled WGS sequence"/>
</dbReference>
<dbReference type="OrthoDB" id="9802240at2"/>
<evidence type="ECO:0000256" key="2">
    <source>
        <dbReference type="ARBA" id="ARBA00009820"/>
    </source>
</evidence>
<evidence type="ECO:0000259" key="6">
    <source>
        <dbReference type="Pfam" id="PF04052"/>
    </source>
</evidence>
<dbReference type="Gene3D" id="3.40.50.10070">
    <property type="entry name" value="TolB, N-terminal domain"/>
    <property type="match status" value="1"/>
</dbReference>
<dbReference type="EMBL" id="CP025298">
    <property type="protein sequence ID" value="AUI08719.1"/>
    <property type="molecule type" value="Genomic_DNA"/>
</dbReference>